<evidence type="ECO:0000256" key="3">
    <source>
        <dbReference type="ARBA" id="ARBA00022630"/>
    </source>
</evidence>
<dbReference type="Proteomes" id="UP000234342">
    <property type="component" value="Unassembled WGS sequence"/>
</dbReference>
<dbReference type="AlphaFoldDB" id="A0A2H1KR09"/>
<evidence type="ECO:0000313" key="8">
    <source>
        <dbReference type="EMBL" id="SMY01964.1"/>
    </source>
</evidence>
<evidence type="ECO:0000313" key="9">
    <source>
        <dbReference type="Proteomes" id="UP000234342"/>
    </source>
</evidence>
<dbReference type="InterPro" id="IPR006094">
    <property type="entry name" value="Oxid_FAD_bind_N"/>
</dbReference>
<dbReference type="RefSeq" id="WP_180957510.1">
    <property type="nucleotide sequence ID" value="NZ_FXZE01000025.1"/>
</dbReference>
<feature type="domain" description="FAD-binding PCMH-type" evidence="7">
    <location>
        <begin position="32"/>
        <end position="199"/>
    </location>
</feature>
<dbReference type="Pfam" id="PF01565">
    <property type="entry name" value="FAD_binding_4"/>
    <property type="match status" value="1"/>
</dbReference>
<sequence>MRQPDLSLIRRFSGPITAAPADDALQGMQTAVKIRPALAVDPLDSYDVVRAVHHAAAQRTPVAVSSTGHGATSLNGGLLIRTHRMSHVTVDPHTRTADIGAGATWGQVIEAAAQHGLAPLSGTATTVGAVGYTLGGGISPLSRAFGYAADHVVDLDIVTPDGRLRYVSADDDPDLFWAARGAGAHLGVVTRMKCRLFHIDRVLAGAISITVNDWAAVTDRFVTWSADLPERTGALLSLKSFPDLPNLPDAIRGKRTATIYVTSIGAESDAADQVRALGGIVRESPRLTPMPPADLAAVFNEPAGPHAFQGDAIAVSDVNAEPLAAGLGSLVNSARPQFLFIHRLGGAMSREPDQGTAIGNRAAEYLVRIVTSPAPTDDPTAVAIEQDDVLRSMSIEPTGRVPNFLFGDNLGVARVTDCYTAEDLRRLGRITAPVDPDSLLMPARGRLDGAATAARTEDSQYREPRGHQDPGTCEVNSHG</sequence>
<proteinExistence type="inferred from homology"/>
<dbReference type="InterPro" id="IPR050416">
    <property type="entry name" value="FAD-linked_Oxidoreductase"/>
</dbReference>
<dbReference type="PANTHER" id="PTHR42973:SF39">
    <property type="entry name" value="FAD-BINDING PCMH-TYPE DOMAIN-CONTAINING PROTEIN"/>
    <property type="match status" value="1"/>
</dbReference>
<dbReference type="Gene3D" id="3.40.462.20">
    <property type="match status" value="1"/>
</dbReference>
<dbReference type="Gene3D" id="3.30.465.10">
    <property type="match status" value="1"/>
</dbReference>
<evidence type="ECO:0000259" key="7">
    <source>
        <dbReference type="PROSITE" id="PS51387"/>
    </source>
</evidence>
<gene>
    <name evidence="8" type="ORF">BANT10_03336</name>
</gene>
<name>A0A2H1KR09_9MICO</name>
<dbReference type="EMBL" id="FXZE01000025">
    <property type="protein sequence ID" value="SMY01964.1"/>
    <property type="molecule type" value="Genomic_DNA"/>
</dbReference>
<dbReference type="PROSITE" id="PS00862">
    <property type="entry name" value="OX2_COVAL_FAD"/>
    <property type="match status" value="1"/>
</dbReference>
<dbReference type="InterPro" id="IPR016169">
    <property type="entry name" value="FAD-bd_PCMH_sub2"/>
</dbReference>
<dbReference type="InterPro" id="IPR006093">
    <property type="entry name" value="Oxy_OxRdtase_FAD_BS"/>
</dbReference>
<organism evidence="8 9">
    <name type="scientific">Brevibacterium antiquum</name>
    <dbReference type="NCBI Taxonomy" id="234835"/>
    <lineage>
        <taxon>Bacteria</taxon>
        <taxon>Bacillati</taxon>
        <taxon>Actinomycetota</taxon>
        <taxon>Actinomycetes</taxon>
        <taxon>Micrococcales</taxon>
        <taxon>Brevibacteriaceae</taxon>
        <taxon>Brevibacterium</taxon>
    </lineage>
</organism>
<dbReference type="SUPFAM" id="SSF56176">
    <property type="entry name" value="FAD-binding/transporter-associated domain-like"/>
    <property type="match status" value="1"/>
</dbReference>
<dbReference type="InterPro" id="IPR036318">
    <property type="entry name" value="FAD-bd_PCMH-like_sf"/>
</dbReference>
<feature type="compositionally biased region" description="Basic and acidic residues" evidence="6">
    <location>
        <begin position="455"/>
        <end position="468"/>
    </location>
</feature>
<reference evidence="9" key="1">
    <citation type="submission" date="2017-03" db="EMBL/GenBank/DDBJ databases">
        <authorList>
            <person name="Monnet C."/>
        </authorList>
    </citation>
    <scope>NUCLEOTIDE SEQUENCE [LARGE SCALE GENOMIC DNA]</scope>
    <source>
        <strain evidence="9">P10</strain>
    </source>
</reference>
<comment type="cofactor">
    <cofactor evidence="1">
        <name>FAD</name>
        <dbReference type="ChEBI" id="CHEBI:57692"/>
    </cofactor>
</comment>
<dbReference type="GO" id="GO:0071949">
    <property type="term" value="F:FAD binding"/>
    <property type="evidence" value="ECO:0007669"/>
    <property type="project" value="InterPro"/>
</dbReference>
<evidence type="ECO:0000256" key="4">
    <source>
        <dbReference type="ARBA" id="ARBA00022827"/>
    </source>
</evidence>
<dbReference type="InterPro" id="IPR016167">
    <property type="entry name" value="FAD-bd_PCMH_sub1"/>
</dbReference>
<dbReference type="Gene3D" id="3.30.43.10">
    <property type="entry name" value="Uridine Diphospho-n-acetylenolpyruvylglucosamine Reductase, domain 2"/>
    <property type="match status" value="1"/>
</dbReference>
<accession>A0A2H1KR09</accession>
<evidence type="ECO:0000256" key="2">
    <source>
        <dbReference type="ARBA" id="ARBA00005466"/>
    </source>
</evidence>
<dbReference type="GO" id="GO:0016491">
    <property type="term" value="F:oxidoreductase activity"/>
    <property type="evidence" value="ECO:0007669"/>
    <property type="project" value="UniProtKB-KW"/>
</dbReference>
<evidence type="ECO:0000256" key="1">
    <source>
        <dbReference type="ARBA" id="ARBA00001974"/>
    </source>
</evidence>
<keyword evidence="3" id="KW-0285">Flavoprotein</keyword>
<dbReference type="PROSITE" id="PS51387">
    <property type="entry name" value="FAD_PCMH"/>
    <property type="match status" value="1"/>
</dbReference>
<evidence type="ECO:0000256" key="5">
    <source>
        <dbReference type="ARBA" id="ARBA00023002"/>
    </source>
</evidence>
<dbReference type="PANTHER" id="PTHR42973">
    <property type="entry name" value="BINDING OXIDOREDUCTASE, PUTATIVE (AFU_ORTHOLOGUE AFUA_1G17690)-RELATED"/>
    <property type="match status" value="1"/>
</dbReference>
<feature type="region of interest" description="Disordered" evidence="6">
    <location>
        <begin position="449"/>
        <end position="479"/>
    </location>
</feature>
<comment type="similarity">
    <text evidence="2">Belongs to the oxygen-dependent FAD-linked oxidoreductase family.</text>
</comment>
<dbReference type="InterPro" id="IPR016166">
    <property type="entry name" value="FAD-bd_PCMH"/>
</dbReference>
<evidence type="ECO:0000256" key="6">
    <source>
        <dbReference type="SAM" id="MobiDB-lite"/>
    </source>
</evidence>
<keyword evidence="5" id="KW-0560">Oxidoreductase</keyword>
<keyword evidence="4" id="KW-0274">FAD</keyword>
<protein>
    <submittedName>
        <fullName evidence="8">FAD/FMN-containing dehydrogenase</fullName>
    </submittedName>
</protein>
<keyword evidence="9" id="KW-1185">Reference proteome</keyword>